<evidence type="ECO:0000256" key="1">
    <source>
        <dbReference type="PROSITE-ProRule" id="PRU00042"/>
    </source>
</evidence>
<proteinExistence type="predicted"/>
<feature type="domain" description="C2H2-type" evidence="2">
    <location>
        <begin position="242"/>
        <end position="272"/>
    </location>
</feature>
<gene>
    <name evidence="3" type="ORF">VTL71DRAFT_11229</name>
</gene>
<accession>A0ABR4CVV3</accession>
<keyword evidence="1" id="KW-0863">Zinc-finger</keyword>
<protein>
    <recommendedName>
        <fullName evidence="2">C2H2-type domain-containing protein</fullName>
    </recommendedName>
</protein>
<keyword evidence="1" id="KW-0479">Metal-binding</keyword>
<evidence type="ECO:0000259" key="2">
    <source>
        <dbReference type="PROSITE" id="PS50157"/>
    </source>
</evidence>
<keyword evidence="1" id="KW-0862">Zinc</keyword>
<keyword evidence="4" id="KW-1185">Reference proteome</keyword>
<dbReference type="PROSITE" id="PS50157">
    <property type="entry name" value="ZINC_FINGER_C2H2_2"/>
    <property type="match status" value="1"/>
</dbReference>
<comment type="caution">
    <text evidence="3">The sequence shown here is derived from an EMBL/GenBank/DDBJ whole genome shotgun (WGS) entry which is preliminary data.</text>
</comment>
<organism evidence="3 4">
    <name type="scientific">Oculimacula yallundae</name>
    <dbReference type="NCBI Taxonomy" id="86028"/>
    <lineage>
        <taxon>Eukaryota</taxon>
        <taxon>Fungi</taxon>
        <taxon>Dikarya</taxon>
        <taxon>Ascomycota</taxon>
        <taxon>Pezizomycotina</taxon>
        <taxon>Leotiomycetes</taxon>
        <taxon>Helotiales</taxon>
        <taxon>Ploettnerulaceae</taxon>
        <taxon>Oculimacula</taxon>
    </lineage>
</organism>
<dbReference type="PROSITE" id="PS00028">
    <property type="entry name" value="ZINC_FINGER_C2H2_1"/>
    <property type="match status" value="1"/>
</dbReference>
<evidence type="ECO:0000313" key="4">
    <source>
        <dbReference type="Proteomes" id="UP001595075"/>
    </source>
</evidence>
<reference evidence="3 4" key="1">
    <citation type="journal article" date="2024" name="Commun. Biol.">
        <title>Comparative genomic analysis of thermophilic fungi reveals convergent evolutionary adaptations and gene losses.</title>
        <authorList>
            <person name="Steindorff A.S."/>
            <person name="Aguilar-Pontes M.V."/>
            <person name="Robinson A.J."/>
            <person name="Andreopoulos B."/>
            <person name="LaButti K."/>
            <person name="Kuo A."/>
            <person name="Mondo S."/>
            <person name="Riley R."/>
            <person name="Otillar R."/>
            <person name="Haridas S."/>
            <person name="Lipzen A."/>
            <person name="Grimwood J."/>
            <person name="Schmutz J."/>
            <person name="Clum A."/>
            <person name="Reid I.D."/>
            <person name="Moisan M.C."/>
            <person name="Butler G."/>
            <person name="Nguyen T.T.M."/>
            <person name="Dewar K."/>
            <person name="Conant G."/>
            <person name="Drula E."/>
            <person name="Henrissat B."/>
            <person name="Hansel C."/>
            <person name="Singer S."/>
            <person name="Hutchinson M.I."/>
            <person name="de Vries R.P."/>
            <person name="Natvig D.O."/>
            <person name="Powell A.J."/>
            <person name="Tsang A."/>
            <person name="Grigoriev I.V."/>
        </authorList>
    </citation>
    <scope>NUCLEOTIDE SEQUENCE [LARGE SCALE GENOMIC DNA]</scope>
    <source>
        <strain evidence="3 4">CBS 494.80</strain>
    </source>
</reference>
<evidence type="ECO:0000313" key="3">
    <source>
        <dbReference type="EMBL" id="KAL2073903.1"/>
    </source>
</evidence>
<dbReference type="InterPro" id="IPR013087">
    <property type="entry name" value="Znf_C2H2_type"/>
</dbReference>
<dbReference type="Proteomes" id="UP001595075">
    <property type="component" value="Unassembled WGS sequence"/>
</dbReference>
<sequence length="312" mass="34166">MSEYNLANQFLGEDKQHAFSRPLSPNVGFEGDGLRLWQPLGWHKSILRSTPELPFQRRSIEFATSEDYPSNHVAYAQGLSSLASDYLSSVPNGLANLIPATYGFVDAGQPLESETWPLGLITADTDNDTSTATGPLSPSLFPDEHLEPVVGYSSQGFQQMSMYGAPFLAYDGDIGLVIDDYGSQGLQDMNVNGVNFCGSFEPFEGILSEQVSFTLQELGPAGLISGNIVPFNTILPVQVLQIICTQAHCNETFTRDSDRIRHESGVHGINRLLHLCQVPGCVKGHGAGYTRKDKLTEHMWKKHAALGYVKRS</sequence>
<dbReference type="EMBL" id="JAZHXI010000003">
    <property type="protein sequence ID" value="KAL2073903.1"/>
    <property type="molecule type" value="Genomic_DNA"/>
</dbReference>
<name>A0ABR4CVV3_9HELO</name>